<proteinExistence type="predicted"/>
<keyword evidence="2" id="KW-0812">Transmembrane</keyword>
<evidence type="ECO:0000256" key="2">
    <source>
        <dbReference type="SAM" id="Phobius"/>
    </source>
</evidence>
<evidence type="ECO:0000313" key="4">
    <source>
        <dbReference type="Proteomes" id="UP000252107"/>
    </source>
</evidence>
<protein>
    <recommendedName>
        <fullName evidence="5">FtsK domain-containing protein</fullName>
    </recommendedName>
</protein>
<sequence length="430" mass="47745">MTQQQYPTSHIRLLHRLLLTSGFCATLTAVISIVCIPNALTQQRGLPKLMTLASGLLATEASRRLSKQWTELADVTTDLDILDRRENITWYQQVISSVKQVTVKYSQRWLDANIISDPVTYWLNTGKNGLPLKHLLIVGGTGDGKSTLIQSFASRLSGWQFQVFDVDGTVDDWLFVKPEQRVYDLTDIEAAMVDDLALLEERILSRREAGKRWTDTPRLTIAEELPALVSSSDTAANWVVNHAKRGRKPLLFIAAIAQNDTVKNLGLEGDADLRDSCFTRIYLGSKARERARKLGNDVLLRWLEEFPHGRFIVDDKPCQWVVNNNQSTSTTSQTATLTSSQLPNTSPEFTNNLPTISDGIVSKTVEASLEMGGSGFTAEVVAMKNAVEAARLRGCSDTNIITEVLGFSGRRYAEGKRLLAMLETTSNPML</sequence>
<feature type="transmembrane region" description="Helical" evidence="2">
    <location>
        <begin position="17"/>
        <end position="40"/>
    </location>
</feature>
<feature type="region of interest" description="Disordered" evidence="1">
    <location>
        <begin position="327"/>
        <end position="347"/>
    </location>
</feature>
<evidence type="ECO:0008006" key="5">
    <source>
        <dbReference type="Google" id="ProtNLM"/>
    </source>
</evidence>
<gene>
    <name evidence="3" type="ORF">A6770_28490</name>
</gene>
<accession>A0A367QJS7</accession>
<evidence type="ECO:0000256" key="1">
    <source>
        <dbReference type="SAM" id="MobiDB-lite"/>
    </source>
</evidence>
<comment type="caution">
    <text evidence="3">The sequence shown here is derived from an EMBL/GenBank/DDBJ whole genome shotgun (WGS) entry which is preliminary data.</text>
</comment>
<dbReference type="SUPFAM" id="SSF52540">
    <property type="entry name" value="P-loop containing nucleoside triphosphate hydrolases"/>
    <property type="match status" value="1"/>
</dbReference>
<name>A0A367QJS7_9NOSO</name>
<dbReference type="EMBL" id="LXQD01000319">
    <property type="protein sequence ID" value="RCJ24309.1"/>
    <property type="molecule type" value="Genomic_DNA"/>
</dbReference>
<organism evidence="3 4">
    <name type="scientific">Nostoc minutum NIES-26</name>
    <dbReference type="NCBI Taxonomy" id="1844469"/>
    <lineage>
        <taxon>Bacteria</taxon>
        <taxon>Bacillati</taxon>
        <taxon>Cyanobacteriota</taxon>
        <taxon>Cyanophyceae</taxon>
        <taxon>Nostocales</taxon>
        <taxon>Nostocaceae</taxon>
        <taxon>Nostoc</taxon>
    </lineage>
</organism>
<evidence type="ECO:0000313" key="3">
    <source>
        <dbReference type="EMBL" id="RCJ24309.1"/>
    </source>
</evidence>
<dbReference type="Proteomes" id="UP000252107">
    <property type="component" value="Unassembled WGS sequence"/>
</dbReference>
<feature type="compositionally biased region" description="Low complexity" evidence="1">
    <location>
        <begin position="327"/>
        <end position="342"/>
    </location>
</feature>
<dbReference type="AlphaFoldDB" id="A0A367QJS7"/>
<dbReference type="Gene3D" id="3.40.50.300">
    <property type="entry name" value="P-loop containing nucleotide triphosphate hydrolases"/>
    <property type="match status" value="1"/>
</dbReference>
<keyword evidence="4" id="KW-1185">Reference proteome</keyword>
<dbReference type="InterPro" id="IPR027417">
    <property type="entry name" value="P-loop_NTPase"/>
</dbReference>
<reference evidence="3" key="1">
    <citation type="submission" date="2016-04" db="EMBL/GenBank/DDBJ databases">
        <authorList>
            <person name="Tabuchi Yagui T.R."/>
        </authorList>
    </citation>
    <scope>NUCLEOTIDE SEQUENCE [LARGE SCALE GENOMIC DNA]</scope>
    <source>
        <strain evidence="3">NIES-26</strain>
    </source>
</reference>
<keyword evidence="2" id="KW-1133">Transmembrane helix</keyword>
<keyword evidence="2" id="KW-0472">Membrane</keyword>